<dbReference type="SUPFAM" id="SSF53850">
    <property type="entry name" value="Periplasmic binding protein-like II"/>
    <property type="match status" value="1"/>
</dbReference>
<keyword evidence="3 5" id="KW-0732">Signal</keyword>
<evidence type="ECO:0000313" key="8">
    <source>
        <dbReference type="Proteomes" id="UP000619260"/>
    </source>
</evidence>
<dbReference type="GO" id="GO:0030288">
    <property type="term" value="C:outer membrane-bounded periplasmic space"/>
    <property type="evidence" value="ECO:0007669"/>
    <property type="project" value="TreeGrafter"/>
</dbReference>
<dbReference type="Gene3D" id="3.40.190.10">
    <property type="entry name" value="Periplasmic binding protein-like II"/>
    <property type="match status" value="2"/>
</dbReference>
<sequence>MRVKRLAAYAAVAVLALGGVSACGGDDDDAGSGPDVKKDVTFEAGTTMDKLSKAKKLRVGTKFDQPGFGLKGLDGKPAGFDVEIAKIVAAELGISADQIEYSEAPSTVREQVIEQDKVDIVVATYTINDKRKERISFAGPYYEAGQTILVRADETGITGPDSFKAGGKKVCSVSNSTPAGNIKKYLQNEATQLVLFDTYQKCIDAINSKQVDAVTTDNVILLGFISTNEGKFKLAGDTFTKEPYGIGLKKDDTKFRNWINDVLEKAYADGRYAKAWQDSAGKIKDAKLPSPPAVNRY</sequence>
<dbReference type="InterPro" id="IPR018313">
    <property type="entry name" value="SBP_3_CS"/>
</dbReference>
<proteinExistence type="inferred from homology"/>
<dbReference type="PANTHER" id="PTHR30085:SF6">
    <property type="entry name" value="ABC TRANSPORTER GLUTAMINE-BINDING PROTEIN GLNH"/>
    <property type="match status" value="1"/>
</dbReference>
<dbReference type="Proteomes" id="UP000619260">
    <property type="component" value="Unassembled WGS sequence"/>
</dbReference>
<dbReference type="AlphaFoldDB" id="A0A8J3YKS6"/>
<dbReference type="PANTHER" id="PTHR30085">
    <property type="entry name" value="AMINO ACID ABC TRANSPORTER PERMEASE"/>
    <property type="match status" value="1"/>
</dbReference>
<reference evidence="7" key="1">
    <citation type="submission" date="2021-01" db="EMBL/GenBank/DDBJ databases">
        <title>Whole genome shotgun sequence of Virgisporangium aliadipatigenens NBRC 105644.</title>
        <authorList>
            <person name="Komaki H."/>
            <person name="Tamura T."/>
        </authorList>
    </citation>
    <scope>NUCLEOTIDE SEQUENCE</scope>
    <source>
        <strain evidence="7">NBRC 105644</strain>
    </source>
</reference>
<gene>
    <name evidence="7" type="ORF">Val02_28190</name>
</gene>
<dbReference type="PROSITE" id="PS51257">
    <property type="entry name" value="PROKAR_LIPOPROTEIN"/>
    <property type="match status" value="1"/>
</dbReference>
<evidence type="ECO:0000256" key="5">
    <source>
        <dbReference type="SAM" id="SignalP"/>
    </source>
</evidence>
<dbReference type="RefSeq" id="WP_203899462.1">
    <property type="nucleotide sequence ID" value="NZ_BOPF01000008.1"/>
</dbReference>
<comment type="similarity">
    <text evidence="1 4">Belongs to the bacterial solute-binding protein 3 family.</text>
</comment>
<dbReference type="InterPro" id="IPR001638">
    <property type="entry name" value="Solute-binding_3/MltF_N"/>
</dbReference>
<evidence type="ECO:0000256" key="2">
    <source>
        <dbReference type="ARBA" id="ARBA00022448"/>
    </source>
</evidence>
<dbReference type="EMBL" id="BOPF01000008">
    <property type="protein sequence ID" value="GIJ45933.1"/>
    <property type="molecule type" value="Genomic_DNA"/>
</dbReference>
<dbReference type="SMART" id="SM00062">
    <property type="entry name" value="PBPb"/>
    <property type="match status" value="1"/>
</dbReference>
<dbReference type="GO" id="GO:0006865">
    <property type="term" value="P:amino acid transport"/>
    <property type="evidence" value="ECO:0007669"/>
    <property type="project" value="TreeGrafter"/>
</dbReference>
<accession>A0A8J3YKS6</accession>
<name>A0A8J3YKS6_9ACTN</name>
<evidence type="ECO:0000313" key="7">
    <source>
        <dbReference type="EMBL" id="GIJ45933.1"/>
    </source>
</evidence>
<protein>
    <submittedName>
        <fullName evidence="7">Glutamate-binding protein</fullName>
    </submittedName>
</protein>
<feature type="chain" id="PRO_5035144726" evidence="5">
    <location>
        <begin position="23"/>
        <end position="297"/>
    </location>
</feature>
<feature type="domain" description="Solute-binding protein family 3/N-terminal" evidence="6">
    <location>
        <begin position="56"/>
        <end position="280"/>
    </location>
</feature>
<feature type="signal peptide" evidence="5">
    <location>
        <begin position="1"/>
        <end position="22"/>
    </location>
</feature>
<dbReference type="Pfam" id="PF00497">
    <property type="entry name" value="SBP_bac_3"/>
    <property type="match status" value="1"/>
</dbReference>
<evidence type="ECO:0000256" key="3">
    <source>
        <dbReference type="ARBA" id="ARBA00022729"/>
    </source>
</evidence>
<evidence type="ECO:0000256" key="1">
    <source>
        <dbReference type="ARBA" id="ARBA00010333"/>
    </source>
</evidence>
<dbReference type="InterPro" id="IPR051455">
    <property type="entry name" value="Bact_solute-bind_prot3"/>
</dbReference>
<keyword evidence="2" id="KW-0813">Transport</keyword>
<comment type="caution">
    <text evidence="7">The sequence shown here is derived from an EMBL/GenBank/DDBJ whole genome shotgun (WGS) entry which is preliminary data.</text>
</comment>
<organism evidence="7 8">
    <name type="scientific">Virgisporangium aliadipatigenens</name>
    <dbReference type="NCBI Taxonomy" id="741659"/>
    <lineage>
        <taxon>Bacteria</taxon>
        <taxon>Bacillati</taxon>
        <taxon>Actinomycetota</taxon>
        <taxon>Actinomycetes</taxon>
        <taxon>Micromonosporales</taxon>
        <taxon>Micromonosporaceae</taxon>
        <taxon>Virgisporangium</taxon>
    </lineage>
</organism>
<dbReference type="PROSITE" id="PS01039">
    <property type="entry name" value="SBP_BACTERIAL_3"/>
    <property type="match status" value="1"/>
</dbReference>
<evidence type="ECO:0000259" key="6">
    <source>
        <dbReference type="SMART" id="SM00062"/>
    </source>
</evidence>
<dbReference type="GO" id="GO:0005576">
    <property type="term" value="C:extracellular region"/>
    <property type="evidence" value="ECO:0007669"/>
    <property type="project" value="TreeGrafter"/>
</dbReference>
<dbReference type="CDD" id="cd13690">
    <property type="entry name" value="PBP2_GluB"/>
    <property type="match status" value="1"/>
</dbReference>
<keyword evidence="8" id="KW-1185">Reference proteome</keyword>
<evidence type="ECO:0000256" key="4">
    <source>
        <dbReference type="RuleBase" id="RU003744"/>
    </source>
</evidence>